<keyword evidence="5" id="KW-1185">Reference proteome</keyword>
<protein>
    <submittedName>
        <fullName evidence="4">HU family DNA-binding protein</fullName>
    </submittedName>
</protein>
<name>A0ABS3M6L2_9BACT</name>
<dbReference type="RefSeq" id="WP_107581825.1">
    <property type="nucleotide sequence ID" value="NZ_JAERMS010000027.1"/>
</dbReference>
<sequence>MAVNYKMYQDNRKESKTKGKWFARAIHNGVVETKELAAIIERNCSMKKSDVQAVLTELTEVMTDMLQRSIRVKLNGLGSFKIGISTRAAESVKEFSLEKNLKNVHVLFQPEVKVDRSNKARTKALLSGMELREATKHDGTKGNKTTTTKPGSTPGSTEEGGN</sequence>
<evidence type="ECO:0000259" key="3">
    <source>
        <dbReference type="Pfam" id="PF18291"/>
    </source>
</evidence>
<evidence type="ECO:0000256" key="1">
    <source>
        <dbReference type="ARBA" id="ARBA00023125"/>
    </source>
</evidence>
<comment type="caution">
    <text evidence="4">The sequence shown here is derived from an EMBL/GenBank/DDBJ whole genome shotgun (WGS) entry which is preliminary data.</text>
</comment>
<keyword evidence="1 4" id="KW-0238">DNA-binding</keyword>
<gene>
    <name evidence="4" type="ORF">JHU38_08555</name>
</gene>
<dbReference type="Gene3D" id="4.10.520.10">
    <property type="entry name" value="IHF-like DNA-binding proteins"/>
    <property type="match status" value="1"/>
</dbReference>
<evidence type="ECO:0000256" key="2">
    <source>
        <dbReference type="SAM" id="MobiDB-lite"/>
    </source>
</evidence>
<feature type="region of interest" description="Disordered" evidence="2">
    <location>
        <begin position="130"/>
        <end position="162"/>
    </location>
</feature>
<organism evidence="4 5">
    <name type="scientific">Prevotella illustrans</name>
    <dbReference type="NCBI Taxonomy" id="2800387"/>
    <lineage>
        <taxon>Bacteria</taxon>
        <taxon>Pseudomonadati</taxon>
        <taxon>Bacteroidota</taxon>
        <taxon>Bacteroidia</taxon>
        <taxon>Bacteroidales</taxon>
        <taxon>Prevotellaceae</taxon>
        <taxon>Prevotella</taxon>
    </lineage>
</organism>
<dbReference type="SUPFAM" id="SSF47729">
    <property type="entry name" value="IHF-like DNA-binding proteins"/>
    <property type="match status" value="1"/>
</dbReference>
<evidence type="ECO:0000313" key="5">
    <source>
        <dbReference type="Proteomes" id="UP000664265"/>
    </source>
</evidence>
<dbReference type="InterPro" id="IPR005902">
    <property type="entry name" value="HU_DNA-bd_put"/>
</dbReference>
<evidence type="ECO:0000313" key="4">
    <source>
        <dbReference type="EMBL" id="MBO1363817.1"/>
    </source>
</evidence>
<dbReference type="InterPro" id="IPR010992">
    <property type="entry name" value="IHF-like_DNA-bd_dom_sf"/>
</dbReference>
<accession>A0ABS3M6L2</accession>
<feature type="compositionally biased region" description="Low complexity" evidence="2">
    <location>
        <begin position="142"/>
        <end position="162"/>
    </location>
</feature>
<dbReference type="GO" id="GO:0003677">
    <property type="term" value="F:DNA binding"/>
    <property type="evidence" value="ECO:0007669"/>
    <property type="project" value="UniProtKB-KW"/>
</dbReference>
<reference evidence="4 5" key="1">
    <citation type="submission" date="2021-01" db="EMBL/GenBank/DDBJ databases">
        <title>Prevotella A2931 sp. nov.</title>
        <authorList>
            <person name="Buhl M."/>
            <person name="Oberhettinger P."/>
        </authorList>
    </citation>
    <scope>NUCLEOTIDE SEQUENCE [LARGE SCALE GENOMIC DNA]</scope>
    <source>
        <strain evidence="4 5">A2931</strain>
    </source>
</reference>
<proteinExistence type="predicted"/>
<dbReference type="Proteomes" id="UP000664265">
    <property type="component" value="Unassembled WGS sequence"/>
</dbReference>
<feature type="compositionally biased region" description="Basic and acidic residues" evidence="2">
    <location>
        <begin position="130"/>
        <end position="141"/>
    </location>
</feature>
<feature type="domain" description="HU" evidence="3">
    <location>
        <begin position="1"/>
        <end position="119"/>
    </location>
</feature>
<dbReference type="EMBL" id="JAERMS010000027">
    <property type="protein sequence ID" value="MBO1363817.1"/>
    <property type="molecule type" value="Genomic_DNA"/>
</dbReference>
<dbReference type="Pfam" id="PF18291">
    <property type="entry name" value="HU-HIG"/>
    <property type="match status" value="1"/>
</dbReference>
<dbReference type="InterPro" id="IPR041607">
    <property type="entry name" value="HU-HIG"/>
</dbReference>
<dbReference type="NCBIfam" id="TIGR01201">
    <property type="entry name" value="HU_rel"/>
    <property type="match status" value="1"/>
</dbReference>